<dbReference type="InterPro" id="IPR007694">
    <property type="entry name" value="DNA_helicase_DnaB-like_C"/>
</dbReference>
<dbReference type="AlphaFoldDB" id="A0A192C7Q7"/>
<dbReference type="PATRIC" id="fig|941280.3.peg.672"/>
<dbReference type="PROSITE" id="PS51199">
    <property type="entry name" value="SF4_HELICASE"/>
    <property type="match status" value="1"/>
</dbReference>
<dbReference type="GO" id="GO:0003677">
    <property type="term" value="F:DNA binding"/>
    <property type="evidence" value="ECO:0007669"/>
    <property type="project" value="UniProtKB-KW"/>
</dbReference>
<dbReference type="Gene3D" id="3.40.50.300">
    <property type="entry name" value="P-loop containing nucleotide triphosphate hydrolases"/>
    <property type="match status" value="1"/>
</dbReference>
<evidence type="ECO:0000259" key="12">
    <source>
        <dbReference type="PROSITE" id="PS51199"/>
    </source>
</evidence>
<evidence type="ECO:0000256" key="5">
    <source>
        <dbReference type="ARBA" id="ARBA00022801"/>
    </source>
</evidence>
<evidence type="ECO:0000256" key="6">
    <source>
        <dbReference type="ARBA" id="ARBA00022806"/>
    </source>
</evidence>
<dbReference type="EC" id="5.6.2.3" evidence="10"/>
<dbReference type="InterPro" id="IPR036185">
    <property type="entry name" value="DNA_heli_DnaB-like_N_sf"/>
</dbReference>
<evidence type="ECO:0000313" key="14">
    <source>
        <dbReference type="Proteomes" id="UP000183316"/>
    </source>
</evidence>
<name>A0A192C7Q7_ECO25</name>
<evidence type="ECO:0000256" key="8">
    <source>
        <dbReference type="ARBA" id="ARBA00023125"/>
    </source>
</evidence>
<dbReference type="InterPro" id="IPR027417">
    <property type="entry name" value="P-loop_NTPase"/>
</dbReference>
<evidence type="ECO:0000313" key="13">
    <source>
        <dbReference type="EMBL" id="ANK01935.1"/>
    </source>
</evidence>
<protein>
    <recommendedName>
        <fullName evidence="10">DNA 5'-3' helicase</fullName>
        <ecNumber evidence="10">5.6.2.3</ecNumber>
    </recommendedName>
</protein>
<dbReference type="Gene3D" id="1.10.860.10">
    <property type="entry name" value="DNAb Helicase, Chain A"/>
    <property type="match status" value="1"/>
</dbReference>
<comment type="catalytic activity">
    <reaction evidence="11">
        <text>ATP + H2O = ADP + phosphate + H(+)</text>
        <dbReference type="Rhea" id="RHEA:13065"/>
        <dbReference type="ChEBI" id="CHEBI:15377"/>
        <dbReference type="ChEBI" id="CHEBI:15378"/>
        <dbReference type="ChEBI" id="CHEBI:30616"/>
        <dbReference type="ChEBI" id="CHEBI:43474"/>
        <dbReference type="ChEBI" id="CHEBI:456216"/>
        <dbReference type="EC" id="5.6.2.3"/>
    </reaction>
</comment>
<dbReference type="GO" id="GO:0006269">
    <property type="term" value="P:DNA replication, synthesis of primer"/>
    <property type="evidence" value="ECO:0007669"/>
    <property type="project" value="UniProtKB-KW"/>
</dbReference>
<evidence type="ECO:0000256" key="11">
    <source>
        <dbReference type="ARBA" id="ARBA00048954"/>
    </source>
</evidence>
<dbReference type="GO" id="GO:0005524">
    <property type="term" value="F:ATP binding"/>
    <property type="evidence" value="ECO:0007669"/>
    <property type="project" value="UniProtKB-KW"/>
</dbReference>
<evidence type="ECO:0000256" key="10">
    <source>
        <dbReference type="ARBA" id="ARBA00044969"/>
    </source>
</evidence>
<dbReference type="Pfam" id="PF03796">
    <property type="entry name" value="DnaB_C"/>
    <property type="match status" value="1"/>
</dbReference>
<dbReference type="InterPro" id="IPR016136">
    <property type="entry name" value="DNA_helicase_N/primase_C"/>
</dbReference>
<dbReference type="GO" id="GO:1990077">
    <property type="term" value="C:primosome complex"/>
    <property type="evidence" value="ECO:0007669"/>
    <property type="project" value="UniProtKB-KW"/>
</dbReference>
<keyword evidence="7" id="KW-0067">ATP-binding</keyword>
<dbReference type="SUPFAM" id="SSF52540">
    <property type="entry name" value="P-loop containing nucleoside triphosphate hydrolases"/>
    <property type="match status" value="1"/>
</dbReference>
<evidence type="ECO:0000256" key="4">
    <source>
        <dbReference type="ARBA" id="ARBA00022741"/>
    </source>
</evidence>
<gene>
    <name evidence="13" type="ORF">WLH_00674</name>
</gene>
<organism evidence="13 14">
    <name type="scientific">Escherichia coli O25b:H4</name>
    <dbReference type="NCBI Taxonomy" id="941280"/>
    <lineage>
        <taxon>Bacteria</taxon>
        <taxon>Pseudomonadati</taxon>
        <taxon>Pseudomonadota</taxon>
        <taxon>Gammaproteobacteria</taxon>
        <taxon>Enterobacterales</taxon>
        <taxon>Enterobacteriaceae</taxon>
        <taxon>Escherichia</taxon>
    </lineage>
</organism>
<keyword evidence="5 13" id="KW-0378">Hydrolase</keyword>
<dbReference type="Pfam" id="PF00772">
    <property type="entry name" value="DnaB"/>
    <property type="match status" value="1"/>
</dbReference>
<dbReference type="PANTHER" id="PTHR30153">
    <property type="entry name" value="REPLICATIVE DNA HELICASE DNAB"/>
    <property type="match status" value="1"/>
</dbReference>
<dbReference type="GO" id="GO:0005829">
    <property type="term" value="C:cytosol"/>
    <property type="evidence" value="ECO:0007669"/>
    <property type="project" value="TreeGrafter"/>
</dbReference>
<keyword evidence="2" id="KW-0639">Primosome</keyword>
<dbReference type="Proteomes" id="UP000183316">
    <property type="component" value="Chromosome"/>
</dbReference>
<keyword evidence="9" id="KW-0413">Isomerase</keyword>
<evidence type="ECO:0000256" key="3">
    <source>
        <dbReference type="ARBA" id="ARBA00022705"/>
    </source>
</evidence>
<evidence type="ECO:0000256" key="7">
    <source>
        <dbReference type="ARBA" id="ARBA00022840"/>
    </source>
</evidence>
<proteinExistence type="inferred from homology"/>
<dbReference type="PANTHER" id="PTHR30153:SF2">
    <property type="entry name" value="REPLICATIVE DNA HELICASE"/>
    <property type="match status" value="1"/>
</dbReference>
<dbReference type="SUPFAM" id="SSF48024">
    <property type="entry name" value="N-terminal domain of DnaB helicase"/>
    <property type="match status" value="1"/>
</dbReference>
<sequence length="480" mass="53557">MFRSRKNAQMINNAIALYSVDAEQAVLGCLMLNTDHDRTNAVFALLKPETFYINAHQVIYREIKGLFQADKPTDLITLTELMESKGLYERVGGFAYLAEMSKAAIPASMVNYAKIVREKAILRYAVEKLNSCLEIMIQPADMTATDRITAVQQVIGQVAEHSRTGHKGGLRPASEVVDDWIDDLERRFNDPAHAAGLTLGIESLDRLMAPKQALRGSLVVIGARPKMGKTAAFNKIAVHFALNHRLPTLVFSLEMTDRSLIERMVAQEAKVNSEIFYLGPNDESELSLAIAKAGEIAESNMMIDSTAGVTLAHIVAECRKVKRMRGSVGLVAIDYLTLMKTESAERRDIAYGDITTGLKNLAKELDCVVVLLTQLNRKLEERADKRPNPSDSKDTGQIEQDCDVWIGLYRDAVYNENADPNLMEMLLRLNREGPSGTAYALMKNGSVIDISDEEVYRLTNDRSEKNKRYSRSDNSRTNEF</sequence>
<comment type="similarity">
    <text evidence="1">Belongs to the helicase family. DnaB subfamily.</text>
</comment>
<accession>A0A192C7Q7</accession>
<keyword evidence="8" id="KW-0238">DNA-binding</keyword>
<dbReference type="GO" id="GO:0043139">
    <property type="term" value="F:5'-3' DNA helicase activity"/>
    <property type="evidence" value="ECO:0007669"/>
    <property type="project" value="UniProtKB-EC"/>
</dbReference>
<reference evidence="13 14" key="1">
    <citation type="submission" date="2016-03" db="EMBL/GenBank/DDBJ databases">
        <title>Genome Sequence and Comparative Pathogenic Determinants of Uropathogenic Escherichia coli O25b:H4, a Clinical Isolate from Saudi Arabia.</title>
        <authorList>
            <person name="Alyamani E.A.J."/>
            <person name="Khiyami M.A."/>
            <person name="Booq R.Y."/>
            <person name="Bahwerth F.S."/>
            <person name="Vaisvil B."/>
            <person name="Schmitt D.P."/>
            <person name="Kapatral V."/>
        </authorList>
    </citation>
    <scope>NUCLEOTIDE SEQUENCE [LARGE SCALE GENOMIC DNA]</scope>
    <source>
        <strain evidence="13 14">O25b:H4</strain>
    </source>
</reference>
<keyword evidence="3" id="KW-0235">DNA replication</keyword>
<keyword evidence="6" id="KW-0347">Helicase</keyword>
<feature type="domain" description="SF4 helicase" evidence="12">
    <location>
        <begin position="190"/>
        <end position="456"/>
    </location>
</feature>
<dbReference type="EMBL" id="CP015085">
    <property type="protein sequence ID" value="ANK01935.1"/>
    <property type="molecule type" value="Genomic_DNA"/>
</dbReference>
<dbReference type="GO" id="GO:0016887">
    <property type="term" value="F:ATP hydrolysis activity"/>
    <property type="evidence" value="ECO:0007669"/>
    <property type="project" value="RHEA"/>
</dbReference>
<evidence type="ECO:0000256" key="1">
    <source>
        <dbReference type="ARBA" id="ARBA00008428"/>
    </source>
</evidence>
<dbReference type="InterPro" id="IPR007693">
    <property type="entry name" value="DNA_helicase_DnaB-like_N"/>
</dbReference>
<evidence type="ECO:0000256" key="2">
    <source>
        <dbReference type="ARBA" id="ARBA00022515"/>
    </source>
</evidence>
<evidence type="ECO:0000256" key="9">
    <source>
        <dbReference type="ARBA" id="ARBA00023235"/>
    </source>
</evidence>
<keyword evidence="4" id="KW-0547">Nucleotide-binding</keyword>